<dbReference type="InterPro" id="IPR025965">
    <property type="entry name" value="FlgD/Vpr_Ig-like"/>
</dbReference>
<reference evidence="8 9" key="1">
    <citation type="submission" date="2018-11" db="EMBL/GenBank/DDBJ databases">
        <authorList>
            <person name="Criscuolo A."/>
        </authorList>
    </citation>
    <scope>NUCLEOTIDE SEQUENCE [LARGE SCALE GENOMIC DNA]</scope>
    <source>
        <strain evidence="8">ACIP111625</strain>
    </source>
</reference>
<accession>A0A3P5WKZ4</accession>
<evidence type="ECO:0000256" key="5">
    <source>
        <dbReference type="RuleBase" id="RU362076"/>
    </source>
</evidence>
<dbReference type="RefSeq" id="WP_124084882.1">
    <property type="nucleotide sequence ID" value="NZ_UXAW01000033.1"/>
</dbReference>
<dbReference type="OrthoDB" id="9785233at2"/>
<dbReference type="Gene3D" id="2.60.40.4070">
    <property type="match status" value="1"/>
</dbReference>
<name>A0A3P5WKZ4_9RHOB</name>
<evidence type="ECO:0000256" key="4">
    <source>
        <dbReference type="ARBA" id="ARBA00024746"/>
    </source>
</evidence>
<evidence type="ECO:0000256" key="2">
    <source>
        <dbReference type="ARBA" id="ARBA00016013"/>
    </source>
</evidence>
<dbReference type="AlphaFoldDB" id="A0A3P5WKZ4"/>
<organism evidence="8 9">
    <name type="scientific">Pseudogemmobacter humi</name>
    <dbReference type="NCBI Taxonomy" id="2483812"/>
    <lineage>
        <taxon>Bacteria</taxon>
        <taxon>Pseudomonadati</taxon>
        <taxon>Pseudomonadota</taxon>
        <taxon>Alphaproteobacteria</taxon>
        <taxon>Rhodobacterales</taxon>
        <taxon>Paracoccaceae</taxon>
        <taxon>Pseudogemmobacter</taxon>
    </lineage>
</organism>
<keyword evidence="3 5" id="KW-1005">Bacterial flagellum biogenesis</keyword>
<dbReference type="Gene3D" id="2.30.30.910">
    <property type="match status" value="1"/>
</dbReference>
<feature type="domain" description="FlgD/Vpr Ig-like" evidence="7">
    <location>
        <begin position="105"/>
        <end position="174"/>
    </location>
</feature>
<dbReference type="Pfam" id="PF03963">
    <property type="entry name" value="FlgD"/>
    <property type="match status" value="1"/>
</dbReference>
<evidence type="ECO:0000256" key="1">
    <source>
        <dbReference type="ARBA" id="ARBA00010577"/>
    </source>
</evidence>
<dbReference type="NCBIfam" id="NF009453">
    <property type="entry name" value="PRK12813.1"/>
    <property type="match status" value="1"/>
</dbReference>
<evidence type="ECO:0000313" key="8">
    <source>
        <dbReference type="EMBL" id="VDC20361.1"/>
    </source>
</evidence>
<protein>
    <recommendedName>
        <fullName evidence="2 5">Basal-body rod modification protein FlgD</fullName>
    </recommendedName>
</protein>
<evidence type="ECO:0000259" key="7">
    <source>
        <dbReference type="Pfam" id="PF13860"/>
    </source>
</evidence>
<dbReference type="Pfam" id="PF13860">
    <property type="entry name" value="FlgD_ig"/>
    <property type="match status" value="1"/>
</dbReference>
<evidence type="ECO:0000256" key="3">
    <source>
        <dbReference type="ARBA" id="ARBA00022795"/>
    </source>
</evidence>
<keyword evidence="9" id="KW-1185">Reference proteome</keyword>
<sequence length="222" mass="23605">MQVNTTGNAWSSNTPTVSQGGASALTSDFTTFLKMLTVQMQNQDPLNPMEATDFSVQLATFSGVEQQVQTNQLLNAMAGQFSLMGMAQLAGWVGQEARAAADVVWYGGSPVTLSPNPVATADRAVLTVHDSKGNLVAREDLPVSAEPYQWFGADSQGDRLPDGRYVLTLESWRGDELLAEDPVEYYGRVVEARGGTSGAILVFEGGIEVPASQITALRMAGG</sequence>
<proteinExistence type="inferred from homology"/>
<comment type="similarity">
    <text evidence="1 5">Belongs to the FlgD family.</text>
</comment>
<comment type="function">
    <text evidence="4 5">Required for flagellar hook formation. May act as a scaffolding protein.</text>
</comment>
<gene>
    <name evidence="8" type="primary">flgD</name>
    <name evidence="8" type="ORF">XINFAN_00451</name>
</gene>
<evidence type="ECO:0000256" key="6">
    <source>
        <dbReference type="SAM" id="MobiDB-lite"/>
    </source>
</evidence>
<dbReference type="EMBL" id="UXAW01000033">
    <property type="protein sequence ID" value="VDC20361.1"/>
    <property type="molecule type" value="Genomic_DNA"/>
</dbReference>
<dbReference type="InterPro" id="IPR005648">
    <property type="entry name" value="FlgD"/>
</dbReference>
<dbReference type="Proteomes" id="UP000277498">
    <property type="component" value="Unassembled WGS sequence"/>
</dbReference>
<evidence type="ECO:0000313" key="9">
    <source>
        <dbReference type="Proteomes" id="UP000277498"/>
    </source>
</evidence>
<feature type="region of interest" description="Disordered" evidence="6">
    <location>
        <begin position="1"/>
        <end position="20"/>
    </location>
</feature>
<dbReference type="GO" id="GO:0044781">
    <property type="term" value="P:bacterial-type flagellum organization"/>
    <property type="evidence" value="ECO:0007669"/>
    <property type="project" value="UniProtKB-UniRule"/>
</dbReference>